<reference evidence="2 3" key="1">
    <citation type="submission" date="2024-01" db="EMBL/GenBank/DDBJ databases">
        <authorList>
            <person name="Waweru B."/>
        </authorList>
    </citation>
    <scope>NUCLEOTIDE SEQUENCE [LARGE SCALE GENOMIC DNA]</scope>
</reference>
<dbReference type="EMBL" id="CAWUPB010001173">
    <property type="protein sequence ID" value="CAK7347998.1"/>
    <property type="molecule type" value="Genomic_DNA"/>
</dbReference>
<dbReference type="PANTHER" id="PTHR37697:SF2">
    <property type="entry name" value="AP2-LIKE ETHYLENE-RESPONSIVE TRANSCRIPTION FACTOR SNZ"/>
    <property type="match status" value="1"/>
</dbReference>
<evidence type="ECO:0000256" key="1">
    <source>
        <dbReference type="SAM" id="MobiDB-lite"/>
    </source>
</evidence>
<evidence type="ECO:0000313" key="3">
    <source>
        <dbReference type="Proteomes" id="UP001314170"/>
    </source>
</evidence>
<keyword evidence="3" id="KW-1185">Reference proteome</keyword>
<dbReference type="Proteomes" id="UP001314170">
    <property type="component" value="Unassembled WGS sequence"/>
</dbReference>
<proteinExistence type="predicted"/>
<name>A0AAV1SAP6_9ROSI</name>
<accession>A0AAV1SAP6</accession>
<comment type="caution">
    <text evidence="2">The sequence shown here is derived from an EMBL/GenBank/DDBJ whole genome shotgun (WGS) entry which is preliminary data.</text>
</comment>
<gene>
    <name evidence="2" type="ORF">DCAF_LOCUS20690</name>
</gene>
<protein>
    <submittedName>
        <fullName evidence="2">Uncharacterized protein</fullName>
    </submittedName>
</protein>
<evidence type="ECO:0000313" key="2">
    <source>
        <dbReference type="EMBL" id="CAK7347998.1"/>
    </source>
</evidence>
<feature type="region of interest" description="Disordered" evidence="1">
    <location>
        <begin position="56"/>
        <end position="103"/>
    </location>
</feature>
<dbReference type="PANTHER" id="PTHR37697">
    <property type="entry name" value="AP2-LIKE ETHYLENE-RESPONSIVE TRANSCRIPTION FACTOR SNZ"/>
    <property type="match status" value="1"/>
</dbReference>
<dbReference type="AlphaFoldDB" id="A0AAV1SAP6"/>
<feature type="compositionally biased region" description="Pro residues" evidence="1">
    <location>
        <begin position="62"/>
        <end position="72"/>
    </location>
</feature>
<organism evidence="2 3">
    <name type="scientific">Dovyalis caffra</name>
    <dbReference type="NCBI Taxonomy" id="77055"/>
    <lineage>
        <taxon>Eukaryota</taxon>
        <taxon>Viridiplantae</taxon>
        <taxon>Streptophyta</taxon>
        <taxon>Embryophyta</taxon>
        <taxon>Tracheophyta</taxon>
        <taxon>Spermatophyta</taxon>
        <taxon>Magnoliopsida</taxon>
        <taxon>eudicotyledons</taxon>
        <taxon>Gunneridae</taxon>
        <taxon>Pentapetalae</taxon>
        <taxon>rosids</taxon>
        <taxon>fabids</taxon>
        <taxon>Malpighiales</taxon>
        <taxon>Salicaceae</taxon>
        <taxon>Flacourtieae</taxon>
        <taxon>Dovyalis</taxon>
    </lineage>
</organism>
<sequence length="172" mass="18961">MNTTPLPASLPDLILSLEQAILMAKQLPSATDPTHLLQTYSSLHQAHQHLSSFLSQNQLPSFPLPPPPPPPQEENSLSSATGADENGNEPMQVGDDDYEENSNKVVSIDKVEERMRDCFIKNMRPKRPLSPSTVAVAEERRLSDDGFGGGIMGFDPRGTRLRALDLIYQFHG</sequence>